<accession>A0A2I7N8V6</accession>
<dbReference type="Pfam" id="PF04972">
    <property type="entry name" value="BON"/>
    <property type="match status" value="2"/>
</dbReference>
<dbReference type="Proteomes" id="UP000236655">
    <property type="component" value="Chromosome"/>
</dbReference>
<dbReference type="EMBL" id="CP024847">
    <property type="protein sequence ID" value="AUR52886.1"/>
    <property type="molecule type" value="Genomic_DNA"/>
</dbReference>
<dbReference type="SMART" id="SM00749">
    <property type="entry name" value="BON"/>
    <property type="match status" value="1"/>
</dbReference>
<feature type="domain" description="BON" evidence="1">
    <location>
        <begin position="60"/>
        <end position="127"/>
    </location>
</feature>
<gene>
    <name evidence="2" type="ORF">CUN60_11470</name>
</gene>
<dbReference type="PANTHER" id="PTHR34606">
    <property type="entry name" value="BON DOMAIN-CONTAINING PROTEIN"/>
    <property type="match status" value="1"/>
</dbReference>
<dbReference type="KEGG" id="nba:CUN60_11470"/>
<dbReference type="AlphaFoldDB" id="A0A2I7N8V6"/>
<evidence type="ECO:0000313" key="2">
    <source>
        <dbReference type="EMBL" id="AUR52886.1"/>
    </source>
</evidence>
<evidence type="ECO:0000313" key="3">
    <source>
        <dbReference type="Proteomes" id="UP000236655"/>
    </source>
</evidence>
<reference evidence="3" key="1">
    <citation type="submission" date="2017-11" db="EMBL/GenBank/DDBJ databases">
        <authorList>
            <person name="Chan K.G."/>
            <person name="Lee L.S."/>
        </authorList>
    </citation>
    <scope>NUCLEOTIDE SEQUENCE [LARGE SCALE GENOMIC DNA]</scope>
    <source>
        <strain evidence="3">DSM 100970</strain>
    </source>
</reference>
<dbReference type="PROSITE" id="PS50914">
    <property type="entry name" value="BON"/>
    <property type="match status" value="2"/>
</dbReference>
<dbReference type="InterPro" id="IPR051686">
    <property type="entry name" value="Lipoprotein_DolP"/>
</dbReference>
<dbReference type="PANTHER" id="PTHR34606:SF15">
    <property type="entry name" value="BON DOMAIN-CONTAINING PROTEIN"/>
    <property type="match status" value="1"/>
</dbReference>
<sequence length="213" mass="23864">MCLTPRTIFLFMKRGNLQLRNKLMQLMLVVGSIYIAVTITGCANAALAVTDPRSITTLTDDQYIMRNLQVKYMDKEFESAHIQTTVYNHEVLLNGQALSLIQRHKIVEAAKNMDRVTKVYDYMYIAKTDTASTTDDTMITATVKSKLFASEDVNSNDVKIVTYAGDVYILGIIKKEQLKNMVTVASNVDGVKKVIPLVHYKTSDSKLNLPGTE</sequence>
<proteinExistence type="predicted"/>
<evidence type="ECO:0000259" key="1">
    <source>
        <dbReference type="PROSITE" id="PS50914"/>
    </source>
</evidence>
<dbReference type="InterPro" id="IPR014004">
    <property type="entry name" value="Transpt-assoc_nodulatn_dom_bac"/>
</dbReference>
<protein>
    <recommendedName>
        <fullName evidence="1">BON domain-containing protein</fullName>
    </recommendedName>
</protein>
<organism evidence="2 3">
    <name type="scientific">Aquella oligotrophica</name>
    <dbReference type="NCBI Taxonomy" id="2067065"/>
    <lineage>
        <taxon>Bacteria</taxon>
        <taxon>Pseudomonadati</taxon>
        <taxon>Pseudomonadota</taxon>
        <taxon>Betaproteobacteria</taxon>
        <taxon>Neisseriales</taxon>
        <taxon>Neisseriaceae</taxon>
        <taxon>Aquella</taxon>
    </lineage>
</organism>
<keyword evidence="3" id="KW-1185">Reference proteome</keyword>
<name>A0A2I7N8V6_9NEIS</name>
<feature type="domain" description="BON" evidence="1">
    <location>
        <begin position="135"/>
        <end position="204"/>
    </location>
</feature>
<dbReference type="InterPro" id="IPR007055">
    <property type="entry name" value="BON_dom"/>
</dbReference>